<evidence type="ECO:0000256" key="1">
    <source>
        <dbReference type="ARBA" id="ARBA00022670"/>
    </source>
</evidence>
<organism evidence="6 7">
    <name type="scientific">Mangrovivirga halotolerans</name>
    <dbReference type="NCBI Taxonomy" id="2993936"/>
    <lineage>
        <taxon>Bacteria</taxon>
        <taxon>Pseudomonadati</taxon>
        <taxon>Bacteroidota</taxon>
        <taxon>Cytophagia</taxon>
        <taxon>Cytophagales</taxon>
        <taxon>Mangrovivirgaceae</taxon>
        <taxon>Mangrovivirga</taxon>
    </lineage>
</organism>
<dbReference type="InterPro" id="IPR015500">
    <property type="entry name" value="Peptidase_S8_subtilisin-rel"/>
</dbReference>
<dbReference type="CDD" id="cd00306">
    <property type="entry name" value="Peptidases_S8_S53"/>
    <property type="match status" value="1"/>
</dbReference>
<dbReference type="PRINTS" id="PR00723">
    <property type="entry name" value="SUBTILISIN"/>
</dbReference>
<keyword evidence="7" id="KW-1185">Reference proteome</keyword>
<feature type="active site" description="Charge relay system" evidence="4">
    <location>
        <position position="452"/>
    </location>
</feature>
<keyword evidence="1 4" id="KW-0645">Protease</keyword>
<evidence type="ECO:0000313" key="7">
    <source>
        <dbReference type="Proteomes" id="UP001209885"/>
    </source>
</evidence>
<dbReference type="InterPro" id="IPR000209">
    <property type="entry name" value="Peptidase_S8/S53_dom"/>
</dbReference>
<dbReference type="PROSITE" id="PS00136">
    <property type="entry name" value="SUBTILASE_ASP"/>
    <property type="match status" value="1"/>
</dbReference>
<evidence type="ECO:0000259" key="5">
    <source>
        <dbReference type="Pfam" id="PF00082"/>
    </source>
</evidence>
<dbReference type="SUPFAM" id="SSF52743">
    <property type="entry name" value="Subtilisin-like"/>
    <property type="match status" value="1"/>
</dbReference>
<evidence type="ECO:0000256" key="4">
    <source>
        <dbReference type="PROSITE-ProRule" id="PRU01240"/>
    </source>
</evidence>
<proteinExistence type="inferred from homology"/>
<sequence>MKNLSRLIVAVMTMAIMNSCNLQENPIQKKEIEISTKSQLNSVIEQSLLQDDEFNWNELSDSELYSAIISYDSIAVIGYQPSESSFSNWKDFDVTETEWTRSLNNVMKKLEAAHLSDGISIPEEGLQTQSHSTLPFLKVKISSPSAVTMLRQMSEVRYIEPHTYYFSEMADGEGYRTMGKLGCGNSSDSYLEPADYVSASPAVKISWNYYTSNIPQAWSLTTGKGITIGMIDTGLSPDQAGLNSQFNSGWSNGRYLRKYGTYVSSWWWWASPDGPNDKCGHGTQMAGVIAGPRGTVGSSVGVAYNSNFVGVRGTGDVVIEEGNEKDGVTDALVLLGNRSDVRIISMSIGSPLSSGQVADGIRYAYARGKLMFCAAGTSTSFTNWYGVVFPANMNETVAVTGITDGGYVRCSNCHSGSKVDFTIVMQRAGDSGRTSLTLAQSGPDPSRVGGSSVATATTSGIAALVWSTNPSLSREQVLNRLTRSADLYPSRSSQFGWGTIDAYKAVTLQ</sequence>
<gene>
    <name evidence="6" type="ORF">OO013_03555</name>
</gene>
<comment type="similarity">
    <text evidence="4">Belongs to the peptidase S8 family.</text>
</comment>
<feature type="domain" description="Peptidase S8/S53" evidence="5">
    <location>
        <begin position="223"/>
        <end position="498"/>
    </location>
</feature>
<name>A0ABT3RN77_9BACT</name>
<dbReference type="PANTHER" id="PTHR42884">
    <property type="entry name" value="PROPROTEIN CONVERTASE SUBTILISIN/KEXIN-RELATED"/>
    <property type="match status" value="1"/>
</dbReference>
<feature type="active site" description="Charge relay system" evidence="4">
    <location>
        <position position="281"/>
    </location>
</feature>
<dbReference type="Proteomes" id="UP001209885">
    <property type="component" value="Unassembled WGS sequence"/>
</dbReference>
<dbReference type="PROSITE" id="PS51892">
    <property type="entry name" value="SUBTILASE"/>
    <property type="match status" value="1"/>
</dbReference>
<comment type="caution">
    <text evidence="6">The sequence shown here is derived from an EMBL/GenBank/DDBJ whole genome shotgun (WGS) entry which is preliminary data.</text>
</comment>
<reference evidence="6 7" key="1">
    <citation type="submission" date="2022-11" db="EMBL/GenBank/DDBJ databases">
        <title>The characterization of three novel Bacteroidetes species and genomic analysis of their roles in tidal elemental geochemical cycles.</title>
        <authorList>
            <person name="Ma K."/>
        </authorList>
    </citation>
    <scope>NUCLEOTIDE SEQUENCE [LARGE SCALE GENOMIC DNA]</scope>
    <source>
        <strain evidence="6 7">M17</strain>
    </source>
</reference>
<dbReference type="Pfam" id="PF00082">
    <property type="entry name" value="Peptidase_S8"/>
    <property type="match status" value="1"/>
</dbReference>
<accession>A0ABT3RN77</accession>
<feature type="active site" description="Charge relay system" evidence="4">
    <location>
        <position position="232"/>
    </location>
</feature>
<dbReference type="PANTHER" id="PTHR42884:SF14">
    <property type="entry name" value="NEUROENDOCRINE CONVERTASE 1"/>
    <property type="match status" value="1"/>
</dbReference>
<evidence type="ECO:0000256" key="2">
    <source>
        <dbReference type="ARBA" id="ARBA00022801"/>
    </source>
</evidence>
<dbReference type="InterPro" id="IPR036852">
    <property type="entry name" value="Peptidase_S8/S53_dom_sf"/>
</dbReference>
<evidence type="ECO:0000313" key="6">
    <source>
        <dbReference type="EMBL" id="MCX2742926.1"/>
    </source>
</evidence>
<dbReference type="RefSeq" id="WP_266055277.1">
    <property type="nucleotide sequence ID" value="NZ_JAPFQN010000002.1"/>
</dbReference>
<protein>
    <submittedName>
        <fullName evidence="6">S8 family serine peptidase</fullName>
    </submittedName>
</protein>
<keyword evidence="3 4" id="KW-0720">Serine protease</keyword>
<dbReference type="Gene3D" id="3.40.50.200">
    <property type="entry name" value="Peptidase S8/S53 domain"/>
    <property type="match status" value="1"/>
</dbReference>
<dbReference type="InterPro" id="IPR023827">
    <property type="entry name" value="Peptidase_S8_Asp-AS"/>
</dbReference>
<keyword evidence="2 4" id="KW-0378">Hydrolase</keyword>
<evidence type="ECO:0000256" key="3">
    <source>
        <dbReference type="ARBA" id="ARBA00022825"/>
    </source>
</evidence>
<dbReference type="EMBL" id="JAPFQN010000002">
    <property type="protein sequence ID" value="MCX2742926.1"/>
    <property type="molecule type" value="Genomic_DNA"/>
</dbReference>